<proteinExistence type="predicted"/>
<dbReference type="AlphaFoldDB" id="A0A6A8LEZ4"/>
<name>A0A6A8LEZ4_BACVE</name>
<organism evidence="1">
    <name type="scientific">Bacillus velezensis</name>
    <dbReference type="NCBI Taxonomy" id="492670"/>
    <lineage>
        <taxon>Bacteria</taxon>
        <taxon>Bacillati</taxon>
        <taxon>Bacillota</taxon>
        <taxon>Bacilli</taxon>
        <taxon>Bacillales</taxon>
        <taxon>Bacillaceae</taxon>
        <taxon>Bacillus</taxon>
        <taxon>Bacillus amyloliquefaciens group</taxon>
    </lineage>
</organism>
<dbReference type="RefSeq" id="WP_079891867.1">
    <property type="nucleotide sequence ID" value="NZ_BPWC01000002.1"/>
</dbReference>
<reference evidence="1" key="1">
    <citation type="submission" date="2019-11" db="EMBL/GenBank/DDBJ databases">
        <title>Draft Genome Sequence of Plant Growth-Promoting Rhizosphere-Associated Bacteria.</title>
        <authorList>
            <person name="Vasilyev I.Y."/>
            <person name="Radchenko V."/>
            <person name="Ilnitskaya E.V."/>
        </authorList>
    </citation>
    <scope>NUCLEOTIDE SEQUENCE</scope>
    <source>
        <strain evidence="1">VRA_517_n</strain>
    </source>
</reference>
<evidence type="ECO:0000313" key="1">
    <source>
        <dbReference type="EMBL" id="MSE01976.1"/>
    </source>
</evidence>
<dbReference type="InterPro" id="IPR014825">
    <property type="entry name" value="DNA_alkylation"/>
</dbReference>
<dbReference type="Gene3D" id="1.25.40.290">
    <property type="entry name" value="ARM repeat domains"/>
    <property type="match status" value="1"/>
</dbReference>
<dbReference type="InterPro" id="IPR016024">
    <property type="entry name" value="ARM-type_fold"/>
</dbReference>
<dbReference type="InterPro" id="IPR021133">
    <property type="entry name" value="HEAT_type_2"/>
</dbReference>
<gene>
    <name evidence="1" type="ORF">GKC39_07855</name>
</gene>
<dbReference type="Pfam" id="PF08713">
    <property type="entry name" value="DNA_alkylation"/>
    <property type="match status" value="1"/>
</dbReference>
<sequence>MYDKVERERIFAYNKRKKAVTVMSLLKDIYNEEFAEALLHRVKSAYPAFERDKCRALIFQEDWPGLTLKQRMRRITDSLYETLPKDYIRALDVLYETAPHFTGLAGIIFPDYVQQYGTDHWEESMKALQFFTRFSTSEFAVRPYIRLDRERMFKEFLSWTEHPDEHVRRLASEGSRPRLPWGISIPALLEDPSPILPVLDRLMQDDSLYVRKSVANNLNDISKTHPDLLAQTAAERFGSCPHTDWILKHACRTLLKRGDKQALAIFGFEDASRISLERFTLNSETAAIGTSIHFSFQIRSAARQKVRVEYAIDFVKKRGHRSRKVFKMSESAMDNGDVKAFSKHHSLKDLTTRKHYRGIHTLSVIINGTVKGSLDFSVE</sequence>
<dbReference type="EMBL" id="WKKV01000003">
    <property type="protein sequence ID" value="MSE01976.1"/>
    <property type="molecule type" value="Genomic_DNA"/>
</dbReference>
<evidence type="ECO:0008006" key="2">
    <source>
        <dbReference type="Google" id="ProtNLM"/>
    </source>
</evidence>
<dbReference type="PROSITE" id="PS50077">
    <property type="entry name" value="HEAT_REPEAT"/>
    <property type="match status" value="1"/>
</dbReference>
<comment type="caution">
    <text evidence="1">The sequence shown here is derived from an EMBL/GenBank/DDBJ whole genome shotgun (WGS) entry which is preliminary data.</text>
</comment>
<protein>
    <recommendedName>
        <fullName evidence="2">DNA alkylation repair protein</fullName>
    </recommendedName>
</protein>
<accession>A0A6A8LEZ4</accession>
<dbReference type="SUPFAM" id="SSF48371">
    <property type="entry name" value="ARM repeat"/>
    <property type="match status" value="1"/>
</dbReference>